<reference evidence="7" key="1">
    <citation type="journal article" date="2014" name="Int. J. Syst. Evol. Microbiol.">
        <title>Complete genome sequence of Corynebacterium casei LMG S-19264T (=DSM 44701T), isolated from a smear-ripened cheese.</title>
        <authorList>
            <consortium name="US DOE Joint Genome Institute (JGI-PGF)"/>
            <person name="Walter F."/>
            <person name="Albersmeier A."/>
            <person name="Kalinowski J."/>
            <person name="Ruckert C."/>
        </authorList>
    </citation>
    <scope>NUCLEOTIDE SEQUENCE</scope>
    <source>
        <strain evidence="7">CGMCC 1.12919</strain>
    </source>
</reference>
<evidence type="ECO:0000256" key="1">
    <source>
        <dbReference type="ARBA" id="ARBA00004141"/>
    </source>
</evidence>
<dbReference type="GO" id="GO:0005886">
    <property type="term" value="C:plasma membrane"/>
    <property type="evidence" value="ECO:0007669"/>
    <property type="project" value="TreeGrafter"/>
</dbReference>
<dbReference type="RefSeq" id="WP_188608974.1">
    <property type="nucleotide sequence ID" value="NZ_BMGG01000003.1"/>
</dbReference>
<feature type="transmembrane region" description="Helical" evidence="5">
    <location>
        <begin position="290"/>
        <end position="308"/>
    </location>
</feature>
<evidence type="ECO:0000256" key="5">
    <source>
        <dbReference type="SAM" id="Phobius"/>
    </source>
</evidence>
<dbReference type="EMBL" id="BMGG01000003">
    <property type="protein sequence ID" value="GGC61195.1"/>
    <property type="molecule type" value="Genomic_DNA"/>
</dbReference>
<feature type="transmembrane region" description="Helical" evidence="5">
    <location>
        <begin position="320"/>
        <end position="339"/>
    </location>
</feature>
<feature type="transmembrane region" description="Helical" evidence="5">
    <location>
        <begin position="22"/>
        <end position="47"/>
    </location>
</feature>
<feature type="transmembrane region" description="Helical" evidence="5">
    <location>
        <begin position="59"/>
        <end position="79"/>
    </location>
</feature>
<dbReference type="AlphaFoldDB" id="A0A916U7T3"/>
<feature type="transmembrane region" description="Helical" evidence="5">
    <location>
        <begin position="345"/>
        <end position="365"/>
    </location>
</feature>
<feature type="transmembrane region" description="Helical" evidence="5">
    <location>
        <begin position="386"/>
        <end position="405"/>
    </location>
</feature>
<feature type="transmembrane region" description="Helical" evidence="5">
    <location>
        <begin position="110"/>
        <end position="134"/>
    </location>
</feature>
<keyword evidence="4 5" id="KW-0472">Membrane</keyword>
<evidence type="ECO:0000313" key="7">
    <source>
        <dbReference type="EMBL" id="GGC61195.1"/>
    </source>
</evidence>
<feature type="domain" description="Major facilitator superfamily (MFS) profile" evidence="6">
    <location>
        <begin position="21"/>
        <end position="444"/>
    </location>
</feature>
<keyword evidence="3 5" id="KW-1133">Transmembrane helix</keyword>
<dbReference type="Pfam" id="PF07690">
    <property type="entry name" value="MFS_1"/>
    <property type="match status" value="1"/>
</dbReference>
<comment type="caution">
    <text evidence="7">The sequence shown here is derived from an EMBL/GenBank/DDBJ whole genome shotgun (WGS) entry which is preliminary data.</text>
</comment>
<dbReference type="SUPFAM" id="SSF103473">
    <property type="entry name" value="MFS general substrate transporter"/>
    <property type="match status" value="1"/>
</dbReference>
<sequence length="470" mass="48915">MSNAATGDFDAAPVTPRFWASIVIFMLTGVVDFFDFFVVAFLVAVLAPQWHLTFGQTSIMLLSAGVGAMVGAVAWGALADRFGRKLLSILGVVICAVGSGSIAFIPDNAWVLFCVLRFFVGFGLAAAATAGVPLMVEMTPTRYRTLLTSLAAVPVTLGILSASILSALLLPTLGWRGLAALGFLPIVLALLTLVVVPESARWLLSRGRTSAARRAIGRLHRVDADTVVLPPPPATAPAARFRDLLAEPRRFWLVTLTFLGASAANYGVFLWGPTIVALLLGVGATDAAHVFVYVGLAGMVARAGFALLAQRIGRRPCGQIMGYGTAIALALAAIFHDAFIGGVPVFLICLVVGAIFFDGGFANLAPYPAEIYPVRLSARAVGLSQFANGIGKILGPLCLALIAGADNYVVPKATADAVLPAFLFLAACGLMVGLAYSLLGIESHGKPVALFNTEPEAPAAQPAPALPAHP</sequence>
<name>A0A916U7T3_9HYPH</name>
<reference evidence="7" key="2">
    <citation type="submission" date="2020-09" db="EMBL/GenBank/DDBJ databases">
        <authorList>
            <person name="Sun Q."/>
            <person name="Zhou Y."/>
        </authorList>
    </citation>
    <scope>NUCLEOTIDE SEQUENCE</scope>
    <source>
        <strain evidence="7">CGMCC 1.12919</strain>
    </source>
</reference>
<proteinExistence type="predicted"/>
<comment type="subcellular location">
    <subcellularLocation>
        <location evidence="1">Membrane</location>
        <topology evidence="1">Multi-pass membrane protein</topology>
    </subcellularLocation>
</comment>
<dbReference type="GO" id="GO:0046943">
    <property type="term" value="F:carboxylic acid transmembrane transporter activity"/>
    <property type="evidence" value="ECO:0007669"/>
    <property type="project" value="TreeGrafter"/>
</dbReference>
<dbReference type="InterPro" id="IPR036259">
    <property type="entry name" value="MFS_trans_sf"/>
</dbReference>
<evidence type="ECO:0000259" key="6">
    <source>
        <dbReference type="PROSITE" id="PS50850"/>
    </source>
</evidence>
<protein>
    <submittedName>
        <fullName evidence="7">MFS transporter</fullName>
    </submittedName>
</protein>
<dbReference type="InterPro" id="IPR011701">
    <property type="entry name" value="MFS"/>
</dbReference>
<dbReference type="PANTHER" id="PTHR23508:SF10">
    <property type="entry name" value="CARBOXYLIC ACID TRANSPORTER PROTEIN HOMOLOG"/>
    <property type="match status" value="1"/>
</dbReference>
<gene>
    <name evidence="7" type="ORF">GCM10010994_19680</name>
</gene>
<evidence type="ECO:0000256" key="3">
    <source>
        <dbReference type="ARBA" id="ARBA00022989"/>
    </source>
</evidence>
<evidence type="ECO:0000256" key="4">
    <source>
        <dbReference type="ARBA" id="ARBA00023136"/>
    </source>
</evidence>
<accession>A0A916U7T3</accession>
<feature type="transmembrane region" description="Helical" evidence="5">
    <location>
        <begin position="175"/>
        <end position="196"/>
    </location>
</feature>
<feature type="transmembrane region" description="Helical" evidence="5">
    <location>
        <begin position="86"/>
        <end position="104"/>
    </location>
</feature>
<dbReference type="InterPro" id="IPR020846">
    <property type="entry name" value="MFS_dom"/>
</dbReference>
<evidence type="ECO:0000256" key="2">
    <source>
        <dbReference type="ARBA" id="ARBA00022692"/>
    </source>
</evidence>
<dbReference type="PROSITE" id="PS50850">
    <property type="entry name" value="MFS"/>
    <property type="match status" value="1"/>
</dbReference>
<dbReference type="Proteomes" id="UP000637002">
    <property type="component" value="Unassembled WGS sequence"/>
</dbReference>
<keyword evidence="2 5" id="KW-0812">Transmembrane</keyword>
<feature type="transmembrane region" description="Helical" evidence="5">
    <location>
        <begin position="146"/>
        <end position="169"/>
    </location>
</feature>
<dbReference type="Gene3D" id="1.20.1250.20">
    <property type="entry name" value="MFS general substrate transporter like domains"/>
    <property type="match status" value="1"/>
</dbReference>
<feature type="transmembrane region" description="Helical" evidence="5">
    <location>
        <begin position="417"/>
        <end position="439"/>
    </location>
</feature>
<feature type="transmembrane region" description="Helical" evidence="5">
    <location>
        <begin position="251"/>
        <end position="284"/>
    </location>
</feature>
<evidence type="ECO:0000313" key="8">
    <source>
        <dbReference type="Proteomes" id="UP000637002"/>
    </source>
</evidence>
<dbReference type="PANTHER" id="PTHR23508">
    <property type="entry name" value="CARBOXYLIC ACID TRANSPORTER PROTEIN HOMOLOG"/>
    <property type="match status" value="1"/>
</dbReference>
<organism evidence="7 8">
    <name type="scientific">Chelatococcus reniformis</name>
    <dbReference type="NCBI Taxonomy" id="1494448"/>
    <lineage>
        <taxon>Bacteria</taxon>
        <taxon>Pseudomonadati</taxon>
        <taxon>Pseudomonadota</taxon>
        <taxon>Alphaproteobacteria</taxon>
        <taxon>Hyphomicrobiales</taxon>
        <taxon>Chelatococcaceae</taxon>
        <taxon>Chelatococcus</taxon>
    </lineage>
</organism>
<keyword evidence="8" id="KW-1185">Reference proteome</keyword>